<keyword evidence="2" id="KW-0808">Transferase</keyword>
<evidence type="ECO:0000259" key="4">
    <source>
        <dbReference type="Pfam" id="PF00294"/>
    </source>
</evidence>
<dbReference type="GO" id="GO:0016301">
    <property type="term" value="F:kinase activity"/>
    <property type="evidence" value="ECO:0007669"/>
    <property type="project" value="UniProtKB-KW"/>
</dbReference>
<keyword evidence="6" id="KW-1185">Reference proteome</keyword>
<dbReference type="PANTHER" id="PTHR43320">
    <property type="entry name" value="SUGAR KINASE"/>
    <property type="match status" value="1"/>
</dbReference>
<dbReference type="Gene3D" id="3.40.1190.20">
    <property type="match status" value="1"/>
</dbReference>
<evidence type="ECO:0000256" key="2">
    <source>
        <dbReference type="ARBA" id="ARBA00022679"/>
    </source>
</evidence>
<dbReference type="AlphaFoldDB" id="A0A2P7QYE8"/>
<comment type="caution">
    <text evidence="5">The sequence shown here is derived from an EMBL/GenBank/DDBJ whole genome shotgun (WGS) entry which is preliminary data.</text>
</comment>
<sequence length="339" mass="35793">MSGTPGRVVCFGEMMLRLSAPGRELLLQSPKLDVVIGGAEANVAVGLASLGHATAMVSRVPDNTLGDAVRGYLRRYGVDASSVSTGPGRLGLYFLAPGAGLRASEIVYDRDASSFALSTAADFDWDALLDGASLFHISGITPALGPQSAEMALAAAEAAAERGVPISFDGNYRAQLWQRWPSDPRTILTQLVARAEILFGNHRDISLLLGSEFSGDGADRRREAAEAAFEAFPNLRLIASTARHVVDADTHRIAARIDGREGAAQTEEVAVSGIVDRIGGGDAFAAGILHGVLTKRDLDWTVRSGLAVTALKHSLPGDASLFTTRDIESFLAGELDVRR</sequence>
<comment type="similarity">
    <text evidence="1">Belongs to the carbohydrate kinase PfkB family.</text>
</comment>
<dbReference type="CDD" id="cd01166">
    <property type="entry name" value="KdgK"/>
    <property type="match status" value="1"/>
</dbReference>
<dbReference type="RefSeq" id="WP_106510993.1">
    <property type="nucleotide sequence ID" value="NZ_PXYI01000001.1"/>
</dbReference>
<dbReference type="PANTHER" id="PTHR43320:SF2">
    <property type="entry name" value="2-DEHYDRO-3-DEOXYGLUCONOKINASE_2-DEHYDRO-3-DEOXYGALACTONOKINASE"/>
    <property type="match status" value="1"/>
</dbReference>
<dbReference type="OrthoDB" id="9776822at2"/>
<evidence type="ECO:0000313" key="5">
    <source>
        <dbReference type="EMBL" id="PSJ42973.1"/>
    </source>
</evidence>
<dbReference type="InterPro" id="IPR011611">
    <property type="entry name" value="PfkB_dom"/>
</dbReference>
<evidence type="ECO:0000256" key="1">
    <source>
        <dbReference type="ARBA" id="ARBA00010688"/>
    </source>
</evidence>
<name>A0A2P7QYE8_9SPHN</name>
<proteinExistence type="inferred from homology"/>
<evidence type="ECO:0000313" key="6">
    <source>
        <dbReference type="Proteomes" id="UP000241167"/>
    </source>
</evidence>
<gene>
    <name evidence="5" type="ORF">C7I55_00730</name>
</gene>
<accession>A0A2P7QYE8</accession>
<organism evidence="5 6">
    <name type="scientific">Allosphingosinicella deserti</name>
    <dbReference type="NCBI Taxonomy" id="2116704"/>
    <lineage>
        <taxon>Bacteria</taxon>
        <taxon>Pseudomonadati</taxon>
        <taxon>Pseudomonadota</taxon>
        <taxon>Alphaproteobacteria</taxon>
        <taxon>Sphingomonadales</taxon>
        <taxon>Sphingomonadaceae</taxon>
        <taxon>Allosphingosinicella</taxon>
    </lineage>
</organism>
<dbReference type="Pfam" id="PF00294">
    <property type="entry name" value="PfkB"/>
    <property type="match status" value="1"/>
</dbReference>
<reference evidence="5 6" key="1">
    <citation type="submission" date="2018-03" db="EMBL/GenBank/DDBJ databases">
        <title>The draft genome of Sphingosinicella sp. GL-C-18.</title>
        <authorList>
            <person name="Liu L."/>
            <person name="Li L."/>
            <person name="Liang L."/>
            <person name="Zhang X."/>
            <person name="Wang T."/>
        </authorList>
    </citation>
    <scope>NUCLEOTIDE SEQUENCE [LARGE SCALE GENOMIC DNA]</scope>
    <source>
        <strain evidence="5 6">GL-C-18</strain>
    </source>
</reference>
<evidence type="ECO:0000256" key="3">
    <source>
        <dbReference type="ARBA" id="ARBA00022777"/>
    </source>
</evidence>
<dbReference type="SUPFAM" id="SSF53613">
    <property type="entry name" value="Ribokinase-like"/>
    <property type="match status" value="1"/>
</dbReference>
<feature type="domain" description="Carbohydrate kinase PfkB" evidence="4">
    <location>
        <begin position="7"/>
        <end position="318"/>
    </location>
</feature>
<dbReference type="EMBL" id="PXYI01000001">
    <property type="protein sequence ID" value="PSJ42973.1"/>
    <property type="molecule type" value="Genomic_DNA"/>
</dbReference>
<keyword evidence="3 5" id="KW-0418">Kinase</keyword>
<dbReference type="InterPro" id="IPR052700">
    <property type="entry name" value="Carb_kinase_PfkB-like"/>
</dbReference>
<dbReference type="InterPro" id="IPR029056">
    <property type="entry name" value="Ribokinase-like"/>
</dbReference>
<protein>
    <submittedName>
        <fullName evidence="5">2-keto-3-deoxygluconate kinase</fullName>
    </submittedName>
</protein>
<dbReference type="Proteomes" id="UP000241167">
    <property type="component" value="Unassembled WGS sequence"/>
</dbReference>